<comment type="similarity">
    <text evidence="2 8">Belongs to the peptidase M16 family.</text>
</comment>
<evidence type="ECO:0000313" key="11">
    <source>
        <dbReference type="EMBL" id="MBD5779188.1"/>
    </source>
</evidence>
<protein>
    <submittedName>
        <fullName evidence="11">Insulinase family protein</fullName>
    </submittedName>
</protein>
<proteinExistence type="inferred from homology"/>
<feature type="domain" description="Peptidase M16 C-terminal" evidence="10">
    <location>
        <begin position="690"/>
        <end position="869"/>
    </location>
</feature>
<evidence type="ECO:0000256" key="5">
    <source>
        <dbReference type="ARBA" id="ARBA00022801"/>
    </source>
</evidence>
<keyword evidence="4" id="KW-0479">Metal-binding</keyword>
<dbReference type="PANTHER" id="PTHR43690">
    <property type="entry name" value="NARDILYSIN"/>
    <property type="match status" value="1"/>
</dbReference>
<evidence type="ECO:0000256" key="2">
    <source>
        <dbReference type="ARBA" id="ARBA00007261"/>
    </source>
</evidence>
<dbReference type="GO" id="GO:0006508">
    <property type="term" value="P:proteolysis"/>
    <property type="evidence" value="ECO:0007669"/>
    <property type="project" value="UniProtKB-KW"/>
</dbReference>
<keyword evidence="7" id="KW-0482">Metalloprotease</keyword>
<dbReference type="AlphaFoldDB" id="A0A927IGZ3"/>
<dbReference type="RefSeq" id="WP_191616323.1">
    <property type="nucleotide sequence ID" value="NZ_JACYFG010000007.1"/>
</dbReference>
<keyword evidence="5" id="KW-0378">Hydrolase</keyword>
<dbReference type="GO" id="GO:0046872">
    <property type="term" value="F:metal ion binding"/>
    <property type="evidence" value="ECO:0007669"/>
    <property type="project" value="UniProtKB-KW"/>
</dbReference>
<keyword evidence="6" id="KW-0862">Zinc</keyword>
<dbReference type="InterPro" id="IPR011249">
    <property type="entry name" value="Metalloenz_LuxS/M16"/>
</dbReference>
<dbReference type="PROSITE" id="PS00143">
    <property type="entry name" value="INSULINASE"/>
    <property type="match status" value="1"/>
</dbReference>
<evidence type="ECO:0000256" key="8">
    <source>
        <dbReference type="RuleBase" id="RU004447"/>
    </source>
</evidence>
<evidence type="ECO:0000256" key="1">
    <source>
        <dbReference type="ARBA" id="ARBA00001947"/>
    </source>
</evidence>
<dbReference type="PANTHER" id="PTHR43690:SF17">
    <property type="entry name" value="PROTEIN YHJJ"/>
    <property type="match status" value="1"/>
</dbReference>
<evidence type="ECO:0000256" key="4">
    <source>
        <dbReference type="ARBA" id="ARBA00022723"/>
    </source>
</evidence>
<accession>A0A927IGZ3</accession>
<organism evidence="11 12">
    <name type="scientific">Pelagicoccus enzymogenes</name>
    <dbReference type="NCBI Taxonomy" id="2773457"/>
    <lineage>
        <taxon>Bacteria</taxon>
        <taxon>Pseudomonadati</taxon>
        <taxon>Verrucomicrobiota</taxon>
        <taxon>Opitutia</taxon>
        <taxon>Puniceicoccales</taxon>
        <taxon>Pelagicoccaceae</taxon>
        <taxon>Pelagicoccus</taxon>
    </lineage>
</organism>
<feature type="domain" description="Peptidase M16 C-terminal" evidence="10">
    <location>
        <begin position="218"/>
        <end position="284"/>
    </location>
</feature>
<comment type="caution">
    <text evidence="11">The sequence shown here is derived from an EMBL/GenBank/DDBJ whole genome shotgun (WGS) entry which is preliminary data.</text>
</comment>
<dbReference type="InterPro" id="IPR011765">
    <property type="entry name" value="Pept_M16_N"/>
</dbReference>
<name>A0A927IGZ3_9BACT</name>
<keyword evidence="3" id="KW-0645">Protease</keyword>
<sequence>MRVGWGSWRSAAVFVFLLLQLPFAVDAKREKWAHELSELTPDESIVWGHLENGFRYALKPHDAKPGLVSMRLVVKVGALDEEEHEQGLSHFIEHMAFEGTRNFKPGEMIAFFQKLGMGYGVDVNAFTYHDKTVYHLELPQNDEGLVRQGLQLYRDYADGILFDAERVENEREVILREKQARDTPSARISEASFRFSFSGTALAERSPIGLESVVKNTSIEELKAFYRKWYRPDLMTLVVVGDVDTDSFERQIAEAFADMETPRKRVPKRKIGRLDRPKPFRTGQLSVEGVERYTLEVSRAWMERDSGDSWEQRKEDTKRSFATSIFNERCRELIDGMSDDFANYNRIFGIPYCQLSISSGGEFWWDAFVWMDQLLRQALVYGFTQQELDYVRKTWLQSSRSAASRYETAEPRMLVDDLVESIANERVYMSTDRFSAMMDAFIESLTLEELNAAFREVWELKRMSYFMAGDLSKSFDGVALKRRFKEDRKYTVLPFVPRLPEEFEYTKFGNPGTIVESSVIEEIGAKTYRFSNNARLTFLRTENEKDTVRALVRVGGGMLAFNDSNPGTHALAMGALFRSGFGNHDIEDVYKELRSNVSSFIFGVEDHDAFTYRGVAPVEGLDEFLKIVSEFLWDPTIDESAFEVAQSKFKQSRELEPDGMNEGYRDLYRMLYPEEPRFHAPSLLDIVNVRRDAAQDWLGSALKEGYLEVAVVGDVDEAELLKLFGETIGSLPVRRESKADFAAVRSLRTRPSSGKQTIEYRNGMGDSAASVIVWTIQDKLTTRESAALYVLSNVFESRIRKRVREGMGASYSPSVRYVTFSAYDTLRHIRADVDCLKSDADSLLDVVLEIGDQLSSAPASEEEIRAAVAPLEEGLKQAWQDNTYLLENVLYGVQEYPTIVERAMQYKEGLLSTITSDDILQVARRYLNSEDALAVAIVPSDPSKIAEVPDWDDAKRAGAVK</sequence>
<dbReference type="EMBL" id="JACYFG010000007">
    <property type="protein sequence ID" value="MBD5779188.1"/>
    <property type="molecule type" value="Genomic_DNA"/>
</dbReference>
<gene>
    <name evidence="11" type="ORF">IEN85_06755</name>
</gene>
<dbReference type="Pfam" id="PF05193">
    <property type="entry name" value="Peptidase_M16_C"/>
    <property type="match status" value="2"/>
</dbReference>
<evidence type="ECO:0000313" key="12">
    <source>
        <dbReference type="Proteomes" id="UP000622317"/>
    </source>
</evidence>
<dbReference type="InterPro" id="IPR007863">
    <property type="entry name" value="Peptidase_M16_C"/>
</dbReference>
<evidence type="ECO:0000256" key="6">
    <source>
        <dbReference type="ARBA" id="ARBA00022833"/>
    </source>
</evidence>
<dbReference type="Pfam" id="PF00675">
    <property type="entry name" value="Peptidase_M16"/>
    <property type="match status" value="1"/>
</dbReference>
<reference evidence="11" key="1">
    <citation type="submission" date="2020-09" db="EMBL/GenBank/DDBJ databases">
        <title>Pelagicoccus enzymogenes sp. nov. with an EPS production, isolated from marine sediment.</title>
        <authorList>
            <person name="Feng X."/>
        </authorList>
    </citation>
    <scope>NUCLEOTIDE SEQUENCE</scope>
    <source>
        <strain evidence="11">NFK12</strain>
    </source>
</reference>
<dbReference type="InterPro" id="IPR001431">
    <property type="entry name" value="Pept_M16_Zn_BS"/>
</dbReference>
<evidence type="ECO:0000259" key="10">
    <source>
        <dbReference type="Pfam" id="PF05193"/>
    </source>
</evidence>
<dbReference type="Proteomes" id="UP000622317">
    <property type="component" value="Unassembled WGS sequence"/>
</dbReference>
<evidence type="ECO:0000259" key="9">
    <source>
        <dbReference type="Pfam" id="PF00675"/>
    </source>
</evidence>
<dbReference type="SUPFAM" id="SSF63411">
    <property type="entry name" value="LuxS/MPP-like metallohydrolase"/>
    <property type="match status" value="4"/>
</dbReference>
<feature type="domain" description="Peptidase M16 N-terminal" evidence="9">
    <location>
        <begin position="66"/>
        <end position="183"/>
    </location>
</feature>
<evidence type="ECO:0000256" key="7">
    <source>
        <dbReference type="ARBA" id="ARBA00023049"/>
    </source>
</evidence>
<comment type="cofactor">
    <cofactor evidence="1">
        <name>Zn(2+)</name>
        <dbReference type="ChEBI" id="CHEBI:29105"/>
    </cofactor>
</comment>
<dbReference type="GO" id="GO:0004222">
    <property type="term" value="F:metalloendopeptidase activity"/>
    <property type="evidence" value="ECO:0007669"/>
    <property type="project" value="InterPro"/>
</dbReference>
<dbReference type="InterPro" id="IPR050626">
    <property type="entry name" value="Peptidase_M16"/>
</dbReference>
<dbReference type="Gene3D" id="3.30.830.10">
    <property type="entry name" value="Metalloenzyme, LuxS/M16 peptidase-like"/>
    <property type="match status" value="4"/>
</dbReference>
<keyword evidence="12" id="KW-1185">Reference proteome</keyword>
<evidence type="ECO:0000256" key="3">
    <source>
        <dbReference type="ARBA" id="ARBA00022670"/>
    </source>
</evidence>